<keyword evidence="11" id="KW-1185">Reference proteome</keyword>
<dbReference type="Proteomes" id="UP000054558">
    <property type="component" value="Unassembled WGS sequence"/>
</dbReference>
<dbReference type="Gene3D" id="3.20.20.190">
    <property type="entry name" value="Phosphatidylinositol (PI) phosphodiesterase"/>
    <property type="match status" value="1"/>
</dbReference>
<sequence>MGALRVSVVACLLLASTLTSALNIPTSPKYPPVVPRQSPFVKPIVGAGLQSERPYNVAHRGACNIYPEETEPSYLAAIDLGADFIEGDVEATKDGVLVMCHDIELSLLTDVANRTEFASKRKTYNNIVGGDGVNTGWFIVDFTFEELSTLRVKQRFPTTRDKSFDGQFPIITFEKYIQIALAAPRIVGIYPEIKSPVFINQYVQFPGGKSFEQAVVEMLQKYGYQGKYKSADWYAKPVFIQAFAPTSLQRAAQYTDLPLVFLYDSFTARTQDTNQTFASLATDESMAMFASMGVVGLGPAKGSLMPVNTTTNYYVGAPIDFVTRAHKYNMEVHPYTFRADSNFLAYDLHGDFLNELLYFDKVIGVDGYFTDHTENAYKYLEWTHPIYTRQDIVSNLRFP</sequence>
<dbReference type="InterPro" id="IPR030395">
    <property type="entry name" value="GP_PDE_dom"/>
</dbReference>
<feature type="signal peptide" evidence="8">
    <location>
        <begin position="1"/>
        <end position="21"/>
    </location>
</feature>
<dbReference type="EMBL" id="DF237034">
    <property type="protein sequence ID" value="GAQ81601.1"/>
    <property type="molecule type" value="Genomic_DNA"/>
</dbReference>
<evidence type="ECO:0000256" key="5">
    <source>
        <dbReference type="ARBA" id="ARBA00022801"/>
    </source>
</evidence>
<evidence type="ECO:0000256" key="1">
    <source>
        <dbReference type="ARBA" id="ARBA00007277"/>
    </source>
</evidence>
<dbReference type="EC" id="3.1.4.46" evidence="2"/>
<organism evidence="10 11">
    <name type="scientific">Klebsormidium nitens</name>
    <name type="common">Green alga</name>
    <name type="synonym">Ulothrix nitens</name>
    <dbReference type="NCBI Taxonomy" id="105231"/>
    <lineage>
        <taxon>Eukaryota</taxon>
        <taxon>Viridiplantae</taxon>
        <taxon>Streptophyta</taxon>
        <taxon>Klebsormidiophyceae</taxon>
        <taxon>Klebsormidiales</taxon>
        <taxon>Klebsormidiaceae</taxon>
        <taxon>Klebsormidium</taxon>
    </lineage>
</organism>
<dbReference type="OMA" id="ARHEPNI"/>
<protein>
    <recommendedName>
        <fullName evidence="2">glycerophosphodiester phosphodiesterase</fullName>
        <ecNumber evidence="2">3.1.4.46</ecNumber>
    </recommendedName>
</protein>
<dbReference type="STRING" id="105231.A0A1Y1HXA9"/>
<dbReference type="Pfam" id="PF03009">
    <property type="entry name" value="GDPD"/>
    <property type="match status" value="1"/>
</dbReference>
<dbReference type="GO" id="GO:0006071">
    <property type="term" value="P:glycerol metabolic process"/>
    <property type="evidence" value="ECO:0007669"/>
    <property type="project" value="UniProtKB-KW"/>
</dbReference>
<evidence type="ECO:0000313" key="11">
    <source>
        <dbReference type="Proteomes" id="UP000054558"/>
    </source>
</evidence>
<dbReference type="InterPro" id="IPR017946">
    <property type="entry name" value="PLC-like_Pdiesterase_TIM-brl"/>
</dbReference>
<dbReference type="OrthoDB" id="1058301at2759"/>
<dbReference type="PANTHER" id="PTHR43620:SF7">
    <property type="entry name" value="GLYCEROPHOSPHODIESTER PHOSPHODIESTERASE GDPD5-RELATED"/>
    <property type="match status" value="1"/>
</dbReference>
<keyword evidence="3 8" id="KW-0732">Signal</keyword>
<evidence type="ECO:0000256" key="7">
    <source>
        <dbReference type="ARBA" id="ARBA00047512"/>
    </source>
</evidence>
<dbReference type="PANTHER" id="PTHR43620">
    <property type="entry name" value="GLYCEROPHOSPHORYL DIESTER PHOSPHODIESTERASE"/>
    <property type="match status" value="1"/>
</dbReference>
<evidence type="ECO:0000256" key="3">
    <source>
        <dbReference type="ARBA" id="ARBA00022729"/>
    </source>
</evidence>
<accession>A0A1Y1HXA9</accession>
<evidence type="ECO:0000256" key="4">
    <source>
        <dbReference type="ARBA" id="ARBA00022798"/>
    </source>
</evidence>
<dbReference type="SUPFAM" id="SSF51695">
    <property type="entry name" value="PLC-like phosphodiesterases"/>
    <property type="match status" value="1"/>
</dbReference>
<dbReference type="GO" id="GO:0008889">
    <property type="term" value="F:glycerophosphodiester phosphodiesterase activity"/>
    <property type="evidence" value="ECO:0000318"/>
    <property type="project" value="GO_Central"/>
</dbReference>
<keyword evidence="4" id="KW-0319">Glycerol metabolism</keyword>
<evidence type="ECO:0000313" key="10">
    <source>
        <dbReference type="EMBL" id="GAQ81601.1"/>
    </source>
</evidence>
<reference evidence="10 11" key="1">
    <citation type="journal article" date="2014" name="Nat. Commun.">
        <title>Klebsormidium flaccidum genome reveals primary factors for plant terrestrial adaptation.</title>
        <authorList>
            <person name="Hori K."/>
            <person name="Maruyama F."/>
            <person name="Fujisawa T."/>
            <person name="Togashi T."/>
            <person name="Yamamoto N."/>
            <person name="Seo M."/>
            <person name="Sato S."/>
            <person name="Yamada T."/>
            <person name="Mori H."/>
            <person name="Tajima N."/>
            <person name="Moriyama T."/>
            <person name="Ikeuchi M."/>
            <person name="Watanabe M."/>
            <person name="Wada H."/>
            <person name="Kobayashi K."/>
            <person name="Saito M."/>
            <person name="Masuda T."/>
            <person name="Sasaki-Sekimoto Y."/>
            <person name="Mashiguchi K."/>
            <person name="Awai K."/>
            <person name="Shimojima M."/>
            <person name="Masuda S."/>
            <person name="Iwai M."/>
            <person name="Nobusawa T."/>
            <person name="Narise T."/>
            <person name="Kondo S."/>
            <person name="Saito H."/>
            <person name="Sato R."/>
            <person name="Murakawa M."/>
            <person name="Ihara Y."/>
            <person name="Oshima-Yamada Y."/>
            <person name="Ohtaka K."/>
            <person name="Satoh M."/>
            <person name="Sonobe K."/>
            <person name="Ishii M."/>
            <person name="Ohtani R."/>
            <person name="Kanamori-Sato M."/>
            <person name="Honoki R."/>
            <person name="Miyazaki D."/>
            <person name="Mochizuki H."/>
            <person name="Umetsu J."/>
            <person name="Higashi K."/>
            <person name="Shibata D."/>
            <person name="Kamiya Y."/>
            <person name="Sato N."/>
            <person name="Nakamura Y."/>
            <person name="Tabata S."/>
            <person name="Ida S."/>
            <person name="Kurokawa K."/>
            <person name="Ohta H."/>
        </authorList>
    </citation>
    <scope>NUCLEOTIDE SEQUENCE [LARGE SCALE GENOMIC DNA]</scope>
    <source>
        <strain evidence="10 11">NIES-2285</strain>
    </source>
</reference>
<keyword evidence="5" id="KW-0378">Hydrolase</keyword>
<dbReference type="PROSITE" id="PS51704">
    <property type="entry name" value="GP_PDE"/>
    <property type="match status" value="1"/>
</dbReference>
<proteinExistence type="inferred from homology"/>
<name>A0A1Y1HXA9_KLENI</name>
<feature type="domain" description="GP-PDE" evidence="9">
    <location>
        <begin position="54"/>
        <end position="380"/>
    </location>
</feature>
<dbReference type="GO" id="GO:0006629">
    <property type="term" value="P:lipid metabolic process"/>
    <property type="evidence" value="ECO:0007669"/>
    <property type="project" value="InterPro"/>
</dbReference>
<evidence type="ECO:0000259" key="9">
    <source>
        <dbReference type="PROSITE" id="PS51704"/>
    </source>
</evidence>
<dbReference type="FunFam" id="3.20.20.190:FF:000023">
    <property type="entry name" value="Glycerophosphodiester phosphodiesterase GDPD5"/>
    <property type="match status" value="1"/>
</dbReference>
<feature type="chain" id="PRO_5011965471" description="glycerophosphodiester phosphodiesterase" evidence="8">
    <location>
        <begin position="22"/>
        <end position="399"/>
    </location>
</feature>
<keyword evidence="6" id="KW-0325">Glycoprotein</keyword>
<dbReference type="AlphaFoldDB" id="A0A1Y1HXA9"/>
<evidence type="ECO:0000256" key="6">
    <source>
        <dbReference type="ARBA" id="ARBA00023180"/>
    </source>
</evidence>
<comment type="similarity">
    <text evidence="1">Belongs to the glycerophosphoryl diester phosphodiesterase family.</text>
</comment>
<gene>
    <name evidence="10" type="ORF">KFL_000850170</name>
</gene>
<evidence type="ECO:0000256" key="8">
    <source>
        <dbReference type="SAM" id="SignalP"/>
    </source>
</evidence>
<evidence type="ECO:0000256" key="2">
    <source>
        <dbReference type="ARBA" id="ARBA00012247"/>
    </source>
</evidence>
<comment type="catalytic activity">
    <reaction evidence="7">
        <text>a sn-glycero-3-phosphodiester + H2O = an alcohol + sn-glycerol 3-phosphate + H(+)</text>
        <dbReference type="Rhea" id="RHEA:12969"/>
        <dbReference type="ChEBI" id="CHEBI:15377"/>
        <dbReference type="ChEBI" id="CHEBI:15378"/>
        <dbReference type="ChEBI" id="CHEBI:30879"/>
        <dbReference type="ChEBI" id="CHEBI:57597"/>
        <dbReference type="ChEBI" id="CHEBI:83408"/>
        <dbReference type="EC" id="3.1.4.46"/>
    </reaction>
</comment>